<dbReference type="Pfam" id="PF13831">
    <property type="entry name" value="PHD_2"/>
    <property type="match status" value="1"/>
</dbReference>
<dbReference type="GeneID" id="36287916"/>
<dbReference type="Pfam" id="PF13832">
    <property type="entry name" value="zf-HC5HC2H_2"/>
    <property type="match status" value="1"/>
</dbReference>
<feature type="region of interest" description="Disordered" evidence="5">
    <location>
        <begin position="1449"/>
        <end position="1490"/>
    </location>
</feature>
<feature type="compositionally biased region" description="Low complexity" evidence="5">
    <location>
        <begin position="211"/>
        <end position="226"/>
    </location>
</feature>
<feature type="compositionally biased region" description="Basic and acidic residues" evidence="5">
    <location>
        <begin position="915"/>
        <end position="926"/>
    </location>
</feature>
<evidence type="ECO:0000256" key="5">
    <source>
        <dbReference type="SAM" id="MobiDB-lite"/>
    </source>
</evidence>
<dbReference type="GO" id="GO:0036205">
    <property type="term" value="P:histone catabolic process"/>
    <property type="evidence" value="ECO:0007669"/>
    <property type="project" value="TreeGrafter"/>
</dbReference>
<evidence type="ECO:0000259" key="6">
    <source>
        <dbReference type="PROSITE" id="PS51038"/>
    </source>
</evidence>
<evidence type="ECO:0000256" key="3">
    <source>
        <dbReference type="ARBA" id="ARBA00022833"/>
    </source>
</evidence>
<dbReference type="InterPro" id="IPR034732">
    <property type="entry name" value="EPHD"/>
</dbReference>
<feature type="domain" description="BAH" evidence="6">
    <location>
        <begin position="263"/>
        <end position="381"/>
    </location>
</feature>
<feature type="compositionally biased region" description="Acidic residues" evidence="5">
    <location>
        <begin position="488"/>
        <end position="502"/>
    </location>
</feature>
<dbReference type="InterPro" id="IPR001025">
    <property type="entry name" value="BAH_dom"/>
</dbReference>
<feature type="region of interest" description="Disordered" evidence="5">
    <location>
        <begin position="901"/>
        <end position="1008"/>
    </location>
</feature>
<feature type="domain" description="PHD-type" evidence="9">
    <location>
        <begin position="1113"/>
        <end position="1228"/>
    </location>
</feature>
<dbReference type="GO" id="GO:0008270">
    <property type="term" value="F:zinc ion binding"/>
    <property type="evidence" value="ECO:0007669"/>
    <property type="project" value="UniProtKB-KW"/>
</dbReference>
<evidence type="ECO:0000256" key="1">
    <source>
        <dbReference type="ARBA" id="ARBA00022723"/>
    </source>
</evidence>
<feature type="compositionally biased region" description="Low complexity" evidence="5">
    <location>
        <begin position="74"/>
        <end position="95"/>
    </location>
</feature>
<keyword evidence="3" id="KW-0862">Zinc</keyword>
<sequence length="1675" mass="183451">MSVSNPDDSHLGMETPSHPPAAVGGADSDSSGRPQKQSAEPTESAPSSAAIPLDSSDASDTAAKAHPNLPLLQATAAPASSSSPPPKDATSSAAPYGTRSRNRAGVSRPNYAEDKEMDMEFEIQPPVKEDDARKSARSLDARPNVLESAASGATGRKTTGTVPDPNSAAQLVPKDHIPGTSTFSANIAGANPAQPSKKRKATTNPTSSIANGNHTTGNMGTTTATGKSTLPQNSQAYKESFMLSFDNCGARLQNGKLIADDGTTLGINDHVYLVCEPPGEPYYLGRIMEFLHMSNDSTKPVDAVRMNWYYRPKDIGRKVNDTRQVFASMHSDISPLTALRGLCQIKHKSEVENMDEYRRTQNCFWYEKLFDRYIHRYYEVIPTRQVVNVPAKVKTVLDDRWKFILVESGRGKELTSAVKSCKRCNGFCASNNSVDCAVCHQTYHMNCVRPPLLKKPSRGFAWACGPCSRAQERKLEARNTPNVADTGADAEDDEMMDDEDEDEDLLLHGTERSTGSSSPVGSVEEDVPIHPGTEEQIYQASLWPFRYLGVHCKVEDALDYDDRIYPRASSRLGPRHQANVPTWPGRPVQLVKPIEVKRKYMKGGGHKKDAKLSKETITALDAEKLARETRPKWVMDEPHGYVHRGEDHARGSSNSTAELLFQPEATEDVAKNGDNEALIDAYLKSSEDIAKQIGVRAYSVNFLDKALSILDSASFDVDRALKELAKVERKDLQEPDLTPTEVKKFEDGVAKFGSELHSVKKHVKTVSAANIVRFYYIWKKTERGKQIWGNYAGRKGKKEAKKVEVNAGKLQDDVADDQDDSAFDNDKAKEKKRGFQCKFCWTRNSRQWKRAPGTPAGTTVAADPTNKVVGRDNNTQLTVALCLSCAVIWRRYAVQWEDIDDHGKKSSQGGRSNKRKAEDPLREFHLSDLSWTANNTDTANTPLNGTPAPQAASLIAVQEAPRKKPKSNSERDQIDSAPHDPNSGPALAQQKKKAPEKPPAPPPVPEIPKQKSLPCAICLQMEPAAQRLSCRECRMTVHRNCYGVAADTRGSAKWTCDMCSNDRNPQVSIQYKCMLCPIESTPQDFLEPIKPSHKKKNDKDREKDRVERELAIKAAEFYSKKQEEMNRPLIPREPLKRTANNNWVHVTCAVWTPEVKFGQGKALERSEGIPSIPSARYDETCKICKTNNGACVACLSCRAPVHVECSHQAGYVLGFDISPVKGSRRDHVNIVNINGESGAMTAAVWCKDHCPTKTIVHHMHDIVDENGLNALQLYVQKFKQADLALTGTVRKATLVNQSTKISAVPISPSTVSNRRASTTVISSNGRGSISNIKPEDTQTTSASEALRAPTYLQSPAKVCDTCGVDVSPKWWPYPALPVTRPGPLKQQLYEHRPPNNQIDDISKDLGNAILGSNPKQQVALAAAALCERPPNNMLELFQCHKCHWNKVQKPQTSPAIPAPKMEDDAPQPRLPPSIPVSASSTLASPPVPPTHMHAGSRYSWGHPAYPPTSGYGDWSRVSPASQNSNIALRQYSNGSHSPRGPPATSQHLPGPMIPRSPHVNGSLPSVANSSYPSSPHKSAAGIHPIQHGVYAPYAPSPPQHLTNGGPPPRALEISFPHGTHSPYRQAFGGPHESPQARRDGPQISREPINHNGDNAPSRRVNGGASASPSLQNLLS</sequence>
<dbReference type="PANTHER" id="PTHR47672:SF1">
    <property type="entry name" value="E3 UBIQUITIN-PROTEIN LIGASE SNT2"/>
    <property type="match status" value="1"/>
</dbReference>
<feature type="compositionally biased region" description="Low complexity" evidence="5">
    <location>
        <begin position="38"/>
        <end position="62"/>
    </location>
</feature>
<dbReference type="RefSeq" id="XP_024322688.1">
    <property type="nucleotide sequence ID" value="XM_024468474.1"/>
</dbReference>
<feature type="compositionally biased region" description="Pro residues" evidence="5">
    <location>
        <begin position="997"/>
        <end position="1006"/>
    </location>
</feature>
<dbReference type="SUPFAM" id="SSF46689">
    <property type="entry name" value="Homeodomain-like"/>
    <property type="match status" value="1"/>
</dbReference>
<name>A0A177A5H3_9PEZI</name>
<dbReference type="InterPro" id="IPR013083">
    <property type="entry name" value="Znf_RING/FYVE/PHD"/>
</dbReference>
<feature type="compositionally biased region" description="Basic and acidic residues" evidence="5">
    <location>
        <begin position="967"/>
        <end position="978"/>
    </location>
</feature>
<reference evidence="10" key="1">
    <citation type="submission" date="2016-03" db="EMBL/GenBank/DDBJ databases">
        <title>Updated assembly of Pseudogymnoascus destructans, the fungus causing white-nose syndrome of bats.</title>
        <authorList>
            <person name="Palmer J.M."/>
            <person name="Drees K.P."/>
            <person name="Foster J.T."/>
            <person name="Lindner D.L."/>
        </authorList>
    </citation>
    <scope>NUCLEOTIDE SEQUENCE [LARGE SCALE GENOMIC DNA]</scope>
    <source>
        <strain evidence="10">20631-21</strain>
    </source>
</reference>
<dbReference type="InterPro" id="IPR017884">
    <property type="entry name" value="SANT_dom"/>
</dbReference>
<dbReference type="InterPro" id="IPR009057">
    <property type="entry name" value="Homeodomain-like_sf"/>
</dbReference>
<dbReference type="InterPro" id="IPR029617">
    <property type="entry name" value="Snt2"/>
</dbReference>
<feature type="domain" description="SANT" evidence="8">
    <location>
        <begin position="738"/>
        <end position="783"/>
    </location>
</feature>
<dbReference type="Proteomes" id="UP000077154">
    <property type="component" value="Unassembled WGS sequence"/>
</dbReference>
<dbReference type="VEuPathDB" id="FungiDB:GMDG_06917"/>
<dbReference type="Pfam" id="PF00628">
    <property type="entry name" value="PHD"/>
    <property type="match status" value="1"/>
</dbReference>
<evidence type="ECO:0000259" key="9">
    <source>
        <dbReference type="PROSITE" id="PS51805"/>
    </source>
</evidence>
<dbReference type="InterPro" id="IPR000949">
    <property type="entry name" value="ELM2_dom"/>
</dbReference>
<dbReference type="PROSITE" id="PS51293">
    <property type="entry name" value="SANT"/>
    <property type="match status" value="1"/>
</dbReference>
<dbReference type="Gene3D" id="3.30.40.10">
    <property type="entry name" value="Zinc/RING finger domain, C3HC4 (zinc finger)"/>
    <property type="match status" value="3"/>
</dbReference>
<dbReference type="PROSITE" id="PS51038">
    <property type="entry name" value="BAH"/>
    <property type="match status" value="1"/>
</dbReference>
<feature type="compositionally biased region" description="Polar residues" evidence="5">
    <location>
        <begin position="1562"/>
        <end position="1576"/>
    </location>
</feature>
<feature type="compositionally biased region" description="Polar residues" evidence="5">
    <location>
        <begin position="28"/>
        <end position="37"/>
    </location>
</feature>
<proteinExistence type="predicted"/>
<keyword evidence="2" id="KW-0863">Zinc-finger</keyword>
<keyword evidence="1" id="KW-0479">Metal-binding</keyword>
<dbReference type="SMART" id="SM00439">
    <property type="entry name" value="BAH"/>
    <property type="match status" value="1"/>
</dbReference>
<evidence type="ECO:0000313" key="10">
    <source>
        <dbReference type="EMBL" id="OAF57398.1"/>
    </source>
</evidence>
<dbReference type="GO" id="GO:0003682">
    <property type="term" value="F:chromatin binding"/>
    <property type="evidence" value="ECO:0007669"/>
    <property type="project" value="InterPro"/>
</dbReference>
<dbReference type="GO" id="GO:0048189">
    <property type="term" value="C:Lid2 complex"/>
    <property type="evidence" value="ECO:0007669"/>
    <property type="project" value="TreeGrafter"/>
</dbReference>
<organism evidence="10">
    <name type="scientific">Pseudogymnoascus destructans</name>
    <dbReference type="NCBI Taxonomy" id="655981"/>
    <lineage>
        <taxon>Eukaryota</taxon>
        <taxon>Fungi</taxon>
        <taxon>Dikarya</taxon>
        <taxon>Ascomycota</taxon>
        <taxon>Pezizomycotina</taxon>
        <taxon>Leotiomycetes</taxon>
        <taxon>Thelebolales</taxon>
        <taxon>Thelebolaceae</taxon>
        <taxon>Pseudogymnoascus</taxon>
    </lineage>
</organism>
<feature type="compositionally biased region" description="Polar residues" evidence="5">
    <location>
        <begin position="929"/>
        <end position="944"/>
    </location>
</feature>
<dbReference type="PROSITE" id="PS51805">
    <property type="entry name" value="EPHD"/>
    <property type="match status" value="1"/>
</dbReference>
<dbReference type="InterPro" id="IPR011011">
    <property type="entry name" value="Znf_FYVE_PHD"/>
</dbReference>
<dbReference type="SMART" id="SM00249">
    <property type="entry name" value="PHD"/>
    <property type="match status" value="3"/>
</dbReference>
<dbReference type="InterPro" id="IPR001965">
    <property type="entry name" value="Znf_PHD"/>
</dbReference>
<evidence type="ECO:0000256" key="2">
    <source>
        <dbReference type="ARBA" id="ARBA00022771"/>
    </source>
</evidence>
<protein>
    <submittedName>
        <fullName evidence="10">Putative PHD type zinc finger protein with BAH domain-containing protein</fullName>
    </submittedName>
</protein>
<dbReference type="Gene3D" id="1.10.10.60">
    <property type="entry name" value="Homeodomain-like"/>
    <property type="match status" value="1"/>
</dbReference>
<feature type="domain" description="ELM2" evidence="7">
    <location>
        <begin position="568"/>
        <end position="728"/>
    </location>
</feature>
<dbReference type="OrthoDB" id="336088at2759"/>
<dbReference type="PANTHER" id="PTHR47672">
    <property type="entry name" value="E3 UBIQUITIN-PROTEIN LIGASE SNT2"/>
    <property type="match status" value="1"/>
</dbReference>
<accession>A0A177A5H3</accession>
<dbReference type="InterPro" id="IPR043151">
    <property type="entry name" value="BAH_sf"/>
</dbReference>
<dbReference type="FunFam" id="1.10.10.60:FF:000377">
    <property type="entry name" value="DNA-binding E3 ubiquitin-protein ligase"/>
    <property type="match status" value="1"/>
</dbReference>
<keyword evidence="4" id="KW-0539">Nucleus</keyword>
<evidence type="ECO:0000259" key="8">
    <source>
        <dbReference type="PROSITE" id="PS51293"/>
    </source>
</evidence>
<feature type="region of interest" description="Disordered" evidence="5">
    <location>
        <begin position="475"/>
        <end position="502"/>
    </location>
</feature>
<feature type="compositionally biased region" description="Basic and acidic residues" evidence="5">
    <location>
        <begin position="127"/>
        <end position="140"/>
    </location>
</feature>
<feature type="compositionally biased region" description="Polar residues" evidence="5">
    <location>
        <begin position="1664"/>
        <end position="1675"/>
    </location>
</feature>
<dbReference type="Gene3D" id="2.30.30.490">
    <property type="match status" value="1"/>
</dbReference>
<dbReference type="FunFam" id="2.30.30.490:FF:000018">
    <property type="entry name" value="Lid2 complex component snt2"/>
    <property type="match status" value="1"/>
</dbReference>
<evidence type="ECO:0000259" key="7">
    <source>
        <dbReference type="PROSITE" id="PS51156"/>
    </source>
</evidence>
<feature type="region of interest" description="Disordered" evidence="5">
    <location>
        <begin position="1"/>
        <end position="170"/>
    </location>
</feature>
<dbReference type="PROSITE" id="PS51156">
    <property type="entry name" value="ELM2"/>
    <property type="match status" value="1"/>
</dbReference>
<dbReference type="InterPro" id="IPR019787">
    <property type="entry name" value="Znf_PHD-finger"/>
</dbReference>
<dbReference type="Pfam" id="PF01426">
    <property type="entry name" value="BAH"/>
    <property type="match status" value="1"/>
</dbReference>
<dbReference type="eggNOG" id="KOG0955">
    <property type="taxonomic scope" value="Eukaryota"/>
</dbReference>
<feature type="region of interest" description="Disordered" evidence="5">
    <location>
        <begin position="182"/>
        <end position="230"/>
    </location>
</feature>
<feature type="region of interest" description="Disordered" evidence="5">
    <location>
        <begin position="1530"/>
        <end position="1675"/>
    </location>
</feature>
<dbReference type="EMBL" id="KV441400">
    <property type="protein sequence ID" value="OAF57398.1"/>
    <property type="molecule type" value="Genomic_DNA"/>
</dbReference>
<dbReference type="SUPFAM" id="SSF57903">
    <property type="entry name" value="FYVE/PHD zinc finger"/>
    <property type="match status" value="2"/>
</dbReference>
<evidence type="ECO:0000256" key="4">
    <source>
        <dbReference type="ARBA" id="ARBA00023242"/>
    </source>
</evidence>
<dbReference type="CDD" id="cd15497">
    <property type="entry name" value="PHD1_Snt2p_like"/>
    <property type="match status" value="1"/>
</dbReference>
<gene>
    <name evidence="10" type="primary">SNT2</name>
    <name evidence="10" type="ORF">VC83_04846</name>
</gene>
<dbReference type="GO" id="GO:0004842">
    <property type="term" value="F:ubiquitin-protein transferase activity"/>
    <property type="evidence" value="ECO:0007669"/>
    <property type="project" value="TreeGrafter"/>
</dbReference>